<proteinExistence type="predicted"/>
<dbReference type="FunFam" id="2.30.30.140:FF:000018">
    <property type="entry name" value="Serine/threonine-protein kinase 31"/>
    <property type="match status" value="1"/>
</dbReference>
<dbReference type="Gene3D" id="2.30.30.140">
    <property type="match status" value="1"/>
</dbReference>
<evidence type="ECO:0000313" key="3">
    <source>
        <dbReference type="Proteomes" id="UP000694562"/>
    </source>
</evidence>
<dbReference type="SMART" id="SM00333">
    <property type="entry name" value="TUDOR"/>
    <property type="match status" value="1"/>
</dbReference>
<organism evidence="2 3">
    <name type="scientific">Falco tinnunculus</name>
    <name type="common">Common kestrel</name>
    <dbReference type="NCBI Taxonomy" id="100819"/>
    <lineage>
        <taxon>Eukaryota</taxon>
        <taxon>Metazoa</taxon>
        <taxon>Chordata</taxon>
        <taxon>Craniata</taxon>
        <taxon>Vertebrata</taxon>
        <taxon>Euteleostomi</taxon>
        <taxon>Archelosauria</taxon>
        <taxon>Archosauria</taxon>
        <taxon>Dinosauria</taxon>
        <taxon>Saurischia</taxon>
        <taxon>Theropoda</taxon>
        <taxon>Coelurosauria</taxon>
        <taxon>Aves</taxon>
        <taxon>Neognathae</taxon>
        <taxon>Neoaves</taxon>
        <taxon>Telluraves</taxon>
        <taxon>Australaves</taxon>
        <taxon>Falconiformes</taxon>
        <taxon>Falconidae</taxon>
        <taxon>Falco</taxon>
    </lineage>
</organism>
<feature type="domain" description="Tudor" evidence="1">
    <location>
        <begin position="13"/>
        <end position="73"/>
    </location>
</feature>
<dbReference type="Ensembl" id="ENSFTIT00000018288.1">
    <property type="protein sequence ID" value="ENSFTIP00000017553.1"/>
    <property type="gene ID" value="ENSFTIG00000011616.1"/>
</dbReference>
<accession>A0A8C4UTX2</accession>
<dbReference type="OrthoDB" id="10023235at2759"/>
<dbReference type="Proteomes" id="UP000694562">
    <property type="component" value="Unplaced"/>
</dbReference>
<keyword evidence="3" id="KW-1185">Reference proteome</keyword>
<dbReference type="Pfam" id="PF00567">
    <property type="entry name" value="TUDOR"/>
    <property type="match status" value="1"/>
</dbReference>
<dbReference type="InterPro" id="IPR002999">
    <property type="entry name" value="Tudor"/>
</dbReference>
<protein>
    <recommendedName>
        <fullName evidence="1">Tudor domain-containing protein</fullName>
    </recommendedName>
</protein>
<dbReference type="PROSITE" id="PS50304">
    <property type="entry name" value="TUDOR"/>
    <property type="match status" value="1"/>
</dbReference>
<name>A0A8C4UTX2_FALTI</name>
<dbReference type="SUPFAM" id="SSF63748">
    <property type="entry name" value="Tudor/PWWP/MBT"/>
    <property type="match status" value="1"/>
</dbReference>
<evidence type="ECO:0000259" key="1">
    <source>
        <dbReference type="PROSITE" id="PS50304"/>
    </source>
</evidence>
<dbReference type="AlphaFoldDB" id="A0A8C4UTX2"/>
<reference evidence="2" key="1">
    <citation type="submission" date="2025-08" db="UniProtKB">
        <authorList>
            <consortium name="Ensembl"/>
        </authorList>
    </citation>
    <scope>IDENTIFICATION</scope>
</reference>
<sequence>LLHSSSKGRKRTNSKHGMLIYGGCFSEDGCWHRCMVQQVIENEKCQVLHIDYGNSEVLNRSDIVEIPSNLQCPSVAKKYRLWGLRILTDQNLSRFDQLSCPLPFLIFSKINLFLEAVGQKKKTP</sequence>
<reference evidence="2" key="2">
    <citation type="submission" date="2025-09" db="UniProtKB">
        <authorList>
            <consortium name="Ensembl"/>
        </authorList>
    </citation>
    <scope>IDENTIFICATION</scope>
</reference>
<evidence type="ECO:0000313" key="2">
    <source>
        <dbReference type="Ensembl" id="ENSFTIP00000017553.1"/>
    </source>
</evidence>